<dbReference type="InterPro" id="IPR050469">
    <property type="entry name" value="Diguanylate_Cyclase"/>
</dbReference>
<comment type="catalytic activity">
    <reaction evidence="2">
        <text>2 GTP = 3',3'-c-di-GMP + 2 diphosphate</text>
        <dbReference type="Rhea" id="RHEA:24898"/>
        <dbReference type="ChEBI" id="CHEBI:33019"/>
        <dbReference type="ChEBI" id="CHEBI:37565"/>
        <dbReference type="ChEBI" id="CHEBI:58805"/>
        <dbReference type="EC" id="2.7.7.65"/>
    </reaction>
</comment>
<evidence type="ECO:0000313" key="6">
    <source>
        <dbReference type="Proteomes" id="UP000198552"/>
    </source>
</evidence>
<name>A0A1G9PED6_9BURK</name>
<feature type="transmembrane region" description="Helical" evidence="3">
    <location>
        <begin position="97"/>
        <end position="117"/>
    </location>
</feature>
<dbReference type="AlphaFoldDB" id="A0A1G9PED6"/>
<dbReference type="InterPro" id="IPR000160">
    <property type="entry name" value="GGDEF_dom"/>
</dbReference>
<keyword evidence="6" id="KW-1185">Reference proteome</keyword>
<dbReference type="NCBIfam" id="TIGR00254">
    <property type="entry name" value="GGDEF"/>
    <property type="match status" value="1"/>
</dbReference>
<feature type="transmembrane region" description="Helical" evidence="3">
    <location>
        <begin position="38"/>
        <end position="57"/>
    </location>
</feature>
<gene>
    <name evidence="5" type="ORF">SAMN05428957_101360</name>
</gene>
<evidence type="ECO:0000313" key="5">
    <source>
        <dbReference type="EMBL" id="SDL97119.1"/>
    </source>
</evidence>
<keyword evidence="3" id="KW-0812">Transmembrane</keyword>
<feature type="domain" description="GGDEF" evidence="4">
    <location>
        <begin position="252"/>
        <end position="377"/>
    </location>
</feature>
<dbReference type="InterPro" id="IPR029787">
    <property type="entry name" value="Nucleotide_cyclase"/>
</dbReference>
<dbReference type="InterPro" id="IPR043128">
    <property type="entry name" value="Rev_trsase/Diguanyl_cyclase"/>
</dbReference>
<dbReference type="EMBL" id="FNHP01000001">
    <property type="protein sequence ID" value="SDL97119.1"/>
    <property type="molecule type" value="Genomic_DNA"/>
</dbReference>
<dbReference type="CDD" id="cd01949">
    <property type="entry name" value="GGDEF"/>
    <property type="match status" value="1"/>
</dbReference>
<evidence type="ECO:0000256" key="2">
    <source>
        <dbReference type="ARBA" id="ARBA00034247"/>
    </source>
</evidence>
<feature type="transmembrane region" description="Helical" evidence="3">
    <location>
        <begin position="153"/>
        <end position="174"/>
    </location>
</feature>
<dbReference type="SUPFAM" id="SSF55073">
    <property type="entry name" value="Nucleotide cyclase"/>
    <property type="match status" value="1"/>
</dbReference>
<organism evidence="5 6">
    <name type="scientific">Oryzisolibacter propanilivorax</name>
    <dbReference type="NCBI Taxonomy" id="1527607"/>
    <lineage>
        <taxon>Bacteria</taxon>
        <taxon>Pseudomonadati</taxon>
        <taxon>Pseudomonadota</taxon>
        <taxon>Betaproteobacteria</taxon>
        <taxon>Burkholderiales</taxon>
        <taxon>Comamonadaceae</taxon>
        <taxon>Oryzisolibacter</taxon>
    </lineage>
</organism>
<dbReference type="EC" id="2.7.7.65" evidence="1"/>
<dbReference type="RefSeq" id="WP_245703772.1">
    <property type="nucleotide sequence ID" value="NZ_FNHP01000001.1"/>
</dbReference>
<feature type="transmembrane region" description="Helical" evidence="3">
    <location>
        <begin position="186"/>
        <end position="211"/>
    </location>
</feature>
<proteinExistence type="predicted"/>
<keyword evidence="3" id="KW-1133">Transmembrane helix</keyword>
<dbReference type="PANTHER" id="PTHR45138:SF9">
    <property type="entry name" value="DIGUANYLATE CYCLASE DGCM-RELATED"/>
    <property type="match status" value="1"/>
</dbReference>
<dbReference type="PROSITE" id="PS50887">
    <property type="entry name" value="GGDEF"/>
    <property type="match status" value="1"/>
</dbReference>
<feature type="transmembrane region" description="Helical" evidence="3">
    <location>
        <begin position="6"/>
        <end position="26"/>
    </location>
</feature>
<dbReference type="PANTHER" id="PTHR45138">
    <property type="entry name" value="REGULATORY COMPONENTS OF SENSORY TRANSDUCTION SYSTEM"/>
    <property type="match status" value="1"/>
</dbReference>
<reference evidence="6" key="1">
    <citation type="submission" date="2016-10" db="EMBL/GenBank/DDBJ databases">
        <authorList>
            <person name="Varghese N."/>
            <person name="Submissions S."/>
        </authorList>
    </citation>
    <scope>NUCLEOTIDE SEQUENCE [LARGE SCALE GENOMIC DNA]</scope>
    <source>
        <strain evidence="6">EPL6</strain>
    </source>
</reference>
<evidence type="ECO:0000259" key="4">
    <source>
        <dbReference type="PROSITE" id="PS50887"/>
    </source>
</evidence>
<dbReference type="GO" id="GO:0052621">
    <property type="term" value="F:diguanylate cyclase activity"/>
    <property type="evidence" value="ECO:0007669"/>
    <property type="project" value="UniProtKB-EC"/>
</dbReference>
<feature type="transmembrane region" description="Helical" evidence="3">
    <location>
        <begin position="123"/>
        <end position="141"/>
    </location>
</feature>
<protein>
    <recommendedName>
        <fullName evidence="1">diguanylate cyclase</fullName>
        <ecNumber evidence="1">2.7.7.65</ecNumber>
    </recommendedName>
</protein>
<dbReference type="FunFam" id="3.30.70.270:FF:000001">
    <property type="entry name" value="Diguanylate cyclase domain protein"/>
    <property type="match status" value="1"/>
</dbReference>
<dbReference type="SMART" id="SM00267">
    <property type="entry name" value="GGDEF"/>
    <property type="match status" value="1"/>
</dbReference>
<accession>A0A1G9PED6</accession>
<keyword evidence="3" id="KW-0472">Membrane</keyword>
<dbReference type="Gene3D" id="3.30.70.270">
    <property type="match status" value="1"/>
</dbReference>
<dbReference type="Proteomes" id="UP000198552">
    <property type="component" value="Unassembled WGS sequence"/>
</dbReference>
<evidence type="ECO:0000256" key="3">
    <source>
        <dbReference type="SAM" id="Phobius"/>
    </source>
</evidence>
<dbReference type="Pfam" id="PF00990">
    <property type="entry name" value="GGDEF"/>
    <property type="match status" value="1"/>
</dbReference>
<evidence type="ECO:0000256" key="1">
    <source>
        <dbReference type="ARBA" id="ARBA00012528"/>
    </source>
</evidence>
<dbReference type="STRING" id="1527607.SAMN05428957_101360"/>
<feature type="transmembrane region" description="Helical" evidence="3">
    <location>
        <begin position="63"/>
        <end position="85"/>
    </location>
</feature>
<sequence length="377" mass="41713">MSSLDPRSLIAMAVFMSLVMGVVLAFMRHYYPRNIRGLREWACAPLAWALGALLHLVTSAQWLQAPLFLANACVLGGLLLFHLGCRRFLQQPDLKTVLLGIWLAALVSVAWLIWVAPSYPLRLAFVSLTIAALHAWTLALLWRHGPRRFPVRLVQATQALHIAALLVRAVTALARYQDAGLMEPSFMQVLHLGMHVTVVLLLTIGAVLMATDRVHTEFEHMATHDSLTGALNRRAILAKCQEERDRALRQPQSFSLMLLDLDHFKAVNDTHGHQHGDRVLQHFTQSVQAVLRRTDRLGRYGGEEFVALLPGTDAVAAQTLARRIHVALASGHALDCQVSIGLTGWQGVHDTVDAMLARADTQLYRAKAQGRNQTCAG</sequence>